<dbReference type="CDD" id="cd00077">
    <property type="entry name" value="HDc"/>
    <property type="match status" value="1"/>
</dbReference>
<evidence type="ECO:0000256" key="8">
    <source>
        <dbReference type="SAM" id="Phobius"/>
    </source>
</evidence>
<dbReference type="Proteomes" id="UP000249873">
    <property type="component" value="Chromosome"/>
</dbReference>
<dbReference type="Gene3D" id="1.10.3210.10">
    <property type="entry name" value="Hypothetical protein af1432"/>
    <property type="match status" value="1"/>
</dbReference>
<comment type="subcellular location">
    <subcellularLocation>
        <location evidence="1">Cell membrane</location>
    </subcellularLocation>
</comment>
<evidence type="ECO:0000313" key="11">
    <source>
        <dbReference type="Proteomes" id="UP000249873"/>
    </source>
</evidence>
<keyword evidence="10" id="KW-0378">Hydrolase</keyword>
<dbReference type="Pfam" id="PF18967">
    <property type="entry name" value="PycTM"/>
    <property type="match status" value="1"/>
</dbReference>
<evidence type="ECO:0000259" key="9">
    <source>
        <dbReference type="Pfam" id="PF18967"/>
    </source>
</evidence>
<keyword evidence="11" id="KW-1185">Reference proteome</keyword>
<dbReference type="SUPFAM" id="SSF109604">
    <property type="entry name" value="HD-domain/PDEase-like"/>
    <property type="match status" value="1"/>
</dbReference>
<evidence type="ECO:0000256" key="5">
    <source>
        <dbReference type="ARBA" id="ARBA00022989"/>
    </source>
</evidence>
<evidence type="ECO:0000256" key="3">
    <source>
        <dbReference type="ARBA" id="ARBA00022692"/>
    </source>
</evidence>
<reference evidence="10 11" key="1">
    <citation type="submission" date="2018-05" db="EMBL/GenBank/DDBJ databases">
        <title>Complete genome sequence of Arcticibacterium luteifluviistationis SM1504T, a cytophagaceae bacterium isolated from Arctic surface seawater.</title>
        <authorList>
            <person name="Li Y."/>
            <person name="Qin Q.-L."/>
        </authorList>
    </citation>
    <scope>NUCLEOTIDE SEQUENCE [LARGE SCALE GENOMIC DNA]</scope>
    <source>
        <strain evidence="10 11">SM1504</strain>
    </source>
</reference>
<keyword evidence="2" id="KW-1003">Cell membrane</keyword>
<evidence type="ECO:0000256" key="1">
    <source>
        <dbReference type="ARBA" id="ARBA00004236"/>
    </source>
</evidence>
<evidence type="ECO:0000256" key="6">
    <source>
        <dbReference type="ARBA" id="ARBA00023118"/>
    </source>
</evidence>
<dbReference type="InterPro" id="IPR043760">
    <property type="entry name" value="PycTM_dom"/>
</dbReference>
<dbReference type="GO" id="GO:0051607">
    <property type="term" value="P:defense response to virus"/>
    <property type="evidence" value="ECO:0007669"/>
    <property type="project" value="UniProtKB-KW"/>
</dbReference>
<keyword evidence="7 8" id="KW-0472">Membrane</keyword>
<evidence type="ECO:0000256" key="2">
    <source>
        <dbReference type="ARBA" id="ARBA00022475"/>
    </source>
</evidence>
<evidence type="ECO:0000256" key="7">
    <source>
        <dbReference type="ARBA" id="ARBA00023136"/>
    </source>
</evidence>
<proteinExistence type="predicted"/>
<evidence type="ECO:0000256" key="4">
    <source>
        <dbReference type="ARBA" id="ARBA00022741"/>
    </source>
</evidence>
<feature type="transmembrane region" description="Helical" evidence="8">
    <location>
        <begin position="238"/>
        <end position="258"/>
    </location>
</feature>
<dbReference type="KEGG" id="als:DJ013_19345"/>
<protein>
    <submittedName>
        <fullName evidence="10">Phosphohydrolase</fullName>
    </submittedName>
</protein>
<dbReference type="GO" id="GO:0016787">
    <property type="term" value="F:hydrolase activity"/>
    <property type="evidence" value="ECO:0007669"/>
    <property type="project" value="UniProtKB-KW"/>
</dbReference>
<keyword evidence="4" id="KW-0547">Nucleotide-binding</keyword>
<dbReference type="OrthoDB" id="5728337at2"/>
<feature type="domain" description="Pycsar effector protein" evidence="9">
    <location>
        <begin position="219"/>
        <end position="378"/>
    </location>
</feature>
<dbReference type="AlphaFoldDB" id="A0A2Z4GGJ9"/>
<name>A0A2Z4GGJ9_9BACT</name>
<accession>A0A2Z4GGJ9</accession>
<dbReference type="GO" id="GO:0005886">
    <property type="term" value="C:plasma membrane"/>
    <property type="evidence" value="ECO:0007669"/>
    <property type="project" value="UniProtKB-SubCell"/>
</dbReference>
<feature type="transmembrane region" description="Helical" evidence="8">
    <location>
        <begin position="361"/>
        <end position="383"/>
    </location>
</feature>
<keyword evidence="5 8" id="KW-1133">Transmembrane helix</keyword>
<dbReference type="EMBL" id="CP029480">
    <property type="protein sequence ID" value="AWW00208.1"/>
    <property type="molecule type" value="Genomic_DNA"/>
</dbReference>
<evidence type="ECO:0000313" key="10">
    <source>
        <dbReference type="EMBL" id="AWW00208.1"/>
    </source>
</evidence>
<keyword evidence="3 8" id="KW-0812">Transmembrane</keyword>
<keyword evidence="6" id="KW-0051">Antiviral defense</keyword>
<gene>
    <name evidence="10" type="ORF">DJ013_19345</name>
</gene>
<sequence>MNYQEILDDIENYVSELIKTHADDHLIYHGIKHTQLVVSNAKMLAGYYKLNERDTFIVSASAWFHDTGYCNGTVEEHEERGVDFTIHFLNKYSIDKETLQEIAECIQATTIPQNPKNLLQEIICDADLFHFGTEDFDKFNESMKLETEHCSGEKISDKKWKKSTIKLLEGHTFKTSFGKDILANKKAENIAKLKKKKGKGKTKSKEELPKRPDRGIETMFRISSNNHQRLSDMADNKAHIMVTTTSIILSVVLTILFREMDENQYLFIPNLILSSVCVVTMVFSILATRPTIPNGTFTPEDLSEKRVNLLFFGNFYKMPFEDFSNGMSALMEDRKFLYGSLTRDIYSQGVVLGRKYRLLRIAYNIFMFGVVVSVLAFITMAIIQERNAVQI</sequence>
<dbReference type="InterPro" id="IPR003607">
    <property type="entry name" value="HD/PDEase_dom"/>
</dbReference>
<organism evidence="10 11">
    <name type="scientific">Arcticibacterium luteifluviistationis</name>
    <dbReference type="NCBI Taxonomy" id="1784714"/>
    <lineage>
        <taxon>Bacteria</taxon>
        <taxon>Pseudomonadati</taxon>
        <taxon>Bacteroidota</taxon>
        <taxon>Cytophagia</taxon>
        <taxon>Cytophagales</taxon>
        <taxon>Leadbetterellaceae</taxon>
        <taxon>Arcticibacterium</taxon>
    </lineage>
</organism>
<dbReference type="GO" id="GO:0000166">
    <property type="term" value="F:nucleotide binding"/>
    <property type="evidence" value="ECO:0007669"/>
    <property type="project" value="UniProtKB-KW"/>
</dbReference>
<dbReference type="RefSeq" id="WP_111373575.1">
    <property type="nucleotide sequence ID" value="NZ_CP029480.1"/>
</dbReference>
<feature type="transmembrane region" description="Helical" evidence="8">
    <location>
        <begin position="264"/>
        <end position="287"/>
    </location>
</feature>